<evidence type="ECO:0000313" key="2">
    <source>
        <dbReference type="EMBL" id="WAA08912.1"/>
    </source>
</evidence>
<evidence type="ECO:0000313" key="3">
    <source>
        <dbReference type="Proteomes" id="UP001164718"/>
    </source>
</evidence>
<reference evidence="2" key="1">
    <citation type="submission" date="2022-09" db="EMBL/GenBank/DDBJ databases">
        <title>Complete Genomes of Fervidibacillus albus and Fervidibacillus halotolerans isolated from tidal flat sediments.</title>
        <authorList>
            <person name="Kwon K.K."/>
            <person name="Yang S.-H."/>
            <person name="Park M.J."/>
            <person name="Oh H.-M."/>
        </authorList>
    </citation>
    <scope>NUCLEOTIDE SEQUENCE</scope>
    <source>
        <strain evidence="2">MEBiC13591</strain>
    </source>
</reference>
<dbReference type="KEGG" id="faf:OE104_09865"/>
<feature type="transmembrane region" description="Helical" evidence="1">
    <location>
        <begin position="34"/>
        <end position="53"/>
    </location>
</feature>
<keyword evidence="1" id="KW-0472">Membrane</keyword>
<accession>A0A9E8RWX7</accession>
<evidence type="ECO:0000256" key="1">
    <source>
        <dbReference type="SAM" id="Phobius"/>
    </source>
</evidence>
<protein>
    <submittedName>
        <fullName evidence="2">Uncharacterized protein</fullName>
    </submittedName>
</protein>
<feature type="transmembrane region" description="Helical" evidence="1">
    <location>
        <begin position="9"/>
        <end position="28"/>
    </location>
</feature>
<keyword evidence="3" id="KW-1185">Reference proteome</keyword>
<gene>
    <name evidence="2" type="ORF">OE104_09865</name>
</gene>
<dbReference type="EMBL" id="CP106878">
    <property type="protein sequence ID" value="WAA08912.1"/>
    <property type="molecule type" value="Genomic_DNA"/>
</dbReference>
<dbReference type="RefSeq" id="WP_275416697.1">
    <property type="nucleotide sequence ID" value="NZ_CP106878.1"/>
</dbReference>
<sequence length="68" mass="7325">MKGEKMGKAILTIIISFIVGLFGMVVGLEFFGGFPSLGPVMAIATAGGLIVFFNEKNNFYDCSFVRDP</sequence>
<proteinExistence type="predicted"/>
<dbReference type="Proteomes" id="UP001164718">
    <property type="component" value="Chromosome"/>
</dbReference>
<keyword evidence="1" id="KW-0812">Transmembrane</keyword>
<dbReference type="AlphaFoldDB" id="A0A9E8RWX7"/>
<name>A0A9E8RWX7_9BACI</name>
<keyword evidence="1" id="KW-1133">Transmembrane helix</keyword>
<organism evidence="2 3">
    <name type="scientific">Fervidibacillus albus</name>
    <dbReference type="NCBI Taxonomy" id="2980026"/>
    <lineage>
        <taxon>Bacteria</taxon>
        <taxon>Bacillati</taxon>
        <taxon>Bacillota</taxon>
        <taxon>Bacilli</taxon>
        <taxon>Bacillales</taxon>
        <taxon>Bacillaceae</taxon>
        <taxon>Fervidibacillus</taxon>
    </lineage>
</organism>